<feature type="region of interest" description="Disordered" evidence="1">
    <location>
        <begin position="88"/>
        <end position="166"/>
    </location>
</feature>
<dbReference type="Gene3D" id="3.40.50.11500">
    <property type="match status" value="1"/>
</dbReference>
<dbReference type="Gene3D" id="3.30.450.200">
    <property type="match status" value="1"/>
</dbReference>
<dbReference type="Pfam" id="PF03456">
    <property type="entry name" value="uDENN"/>
    <property type="match status" value="1"/>
</dbReference>
<dbReference type="PANTHER" id="PTHR15288:SF0">
    <property type="entry name" value="UDENN DOMAIN-CONTAINING PROTEIN"/>
    <property type="match status" value="1"/>
</dbReference>
<dbReference type="EMBL" id="KE346362">
    <property type="protein sequence ID" value="KJE91294.1"/>
    <property type="molecule type" value="Genomic_DNA"/>
</dbReference>
<dbReference type="FunFam" id="3.40.50.11500:FF:000004">
    <property type="entry name" value="DENN domain-containing protein 2C isoform X1"/>
    <property type="match status" value="1"/>
</dbReference>
<gene>
    <name evidence="3" type="ORF">CAOG_002450</name>
</gene>
<evidence type="ECO:0000256" key="1">
    <source>
        <dbReference type="SAM" id="MobiDB-lite"/>
    </source>
</evidence>
<dbReference type="InterPro" id="IPR005112">
    <property type="entry name" value="dDENN_dom"/>
</dbReference>
<dbReference type="InterPro" id="IPR005113">
    <property type="entry name" value="uDENN_dom"/>
</dbReference>
<dbReference type="AlphaFoldDB" id="A0A0D2X1S0"/>
<feature type="compositionally biased region" description="Polar residues" evidence="1">
    <location>
        <begin position="140"/>
        <end position="166"/>
    </location>
</feature>
<feature type="compositionally biased region" description="Basic and acidic residues" evidence="1">
    <location>
        <begin position="355"/>
        <end position="364"/>
    </location>
</feature>
<dbReference type="InterPro" id="IPR051942">
    <property type="entry name" value="DENN_domain_containing_2"/>
</dbReference>
<feature type="compositionally biased region" description="Low complexity" evidence="1">
    <location>
        <begin position="121"/>
        <end position="139"/>
    </location>
</feature>
<dbReference type="InterPro" id="IPR001194">
    <property type="entry name" value="cDENN_dom"/>
</dbReference>
<feature type="compositionally biased region" description="Basic and acidic residues" evidence="1">
    <location>
        <begin position="304"/>
        <end position="314"/>
    </location>
</feature>
<dbReference type="eggNOG" id="KOG3569">
    <property type="taxonomic scope" value="Eukaryota"/>
</dbReference>
<feature type="region of interest" description="Disordered" evidence="1">
    <location>
        <begin position="352"/>
        <end position="387"/>
    </location>
</feature>
<dbReference type="InterPro" id="IPR043153">
    <property type="entry name" value="DENN_C"/>
</dbReference>
<feature type="region of interest" description="Disordered" evidence="1">
    <location>
        <begin position="419"/>
        <end position="587"/>
    </location>
</feature>
<dbReference type="Pfam" id="PF02141">
    <property type="entry name" value="DENN"/>
    <property type="match status" value="1"/>
</dbReference>
<proteinExistence type="predicted"/>
<feature type="compositionally biased region" description="Low complexity" evidence="1">
    <location>
        <begin position="455"/>
        <end position="469"/>
    </location>
</feature>
<dbReference type="SMART" id="SM00799">
    <property type="entry name" value="DENN"/>
    <property type="match status" value="1"/>
</dbReference>
<dbReference type="SMART" id="SM00801">
    <property type="entry name" value="dDENN"/>
    <property type="match status" value="1"/>
</dbReference>
<feature type="compositionally biased region" description="Polar residues" evidence="1">
    <location>
        <begin position="486"/>
        <end position="502"/>
    </location>
</feature>
<evidence type="ECO:0000313" key="3">
    <source>
        <dbReference type="EMBL" id="KJE91294.1"/>
    </source>
</evidence>
<dbReference type="Proteomes" id="UP000008743">
    <property type="component" value="Unassembled WGS sequence"/>
</dbReference>
<dbReference type="PANTHER" id="PTHR15288">
    <property type="entry name" value="DENN DOMAIN-CONTAINING PROTEIN 2"/>
    <property type="match status" value="1"/>
</dbReference>
<keyword evidence="4" id="KW-1185">Reference proteome</keyword>
<evidence type="ECO:0000259" key="2">
    <source>
        <dbReference type="PROSITE" id="PS50211"/>
    </source>
</evidence>
<dbReference type="OrthoDB" id="10266080at2759"/>
<feature type="region of interest" description="Disordered" evidence="1">
    <location>
        <begin position="294"/>
        <end position="321"/>
    </location>
</feature>
<feature type="compositionally biased region" description="Pro residues" evidence="1">
    <location>
        <begin position="526"/>
        <end position="544"/>
    </location>
</feature>
<feature type="region of interest" description="Disordered" evidence="1">
    <location>
        <begin position="227"/>
        <end position="266"/>
    </location>
</feature>
<feature type="compositionally biased region" description="Pro residues" evidence="1">
    <location>
        <begin position="506"/>
        <end position="518"/>
    </location>
</feature>
<reference evidence="4" key="1">
    <citation type="submission" date="2011-02" db="EMBL/GenBank/DDBJ databases">
        <title>The Genome Sequence of Capsaspora owczarzaki ATCC 30864.</title>
        <authorList>
            <person name="Russ C."/>
            <person name="Cuomo C."/>
            <person name="Burger G."/>
            <person name="Gray M.W."/>
            <person name="Holland P.W.H."/>
            <person name="King N."/>
            <person name="Lang F.B.F."/>
            <person name="Roger A.J."/>
            <person name="Ruiz-Trillo I."/>
            <person name="Young S.K."/>
            <person name="Zeng Q."/>
            <person name="Gargeya S."/>
            <person name="Alvarado L."/>
            <person name="Berlin A."/>
            <person name="Chapman S.B."/>
            <person name="Chen Z."/>
            <person name="Freedman E."/>
            <person name="Gellesch M."/>
            <person name="Goldberg J."/>
            <person name="Griggs A."/>
            <person name="Gujja S."/>
            <person name="Heilman E."/>
            <person name="Heiman D."/>
            <person name="Howarth C."/>
            <person name="Mehta T."/>
            <person name="Neiman D."/>
            <person name="Pearson M."/>
            <person name="Roberts A."/>
            <person name="Saif S."/>
            <person name="Shea T."/>
            <person name="Shenoy N."/>
            <person name="Sisk P."/>
            <person name="Stolte C."/>
            <person name="Sykes S."/>
            <person name="White J."/>
            <person name="Yandava C."/>
            <person name="Haas B."/>
            <person name="Nusbaum C."/>
            <person name="Birren B."/>
        </authorList>
    </citation>
    <scope>NUCLEOTIDE SEQUENCE</scope>
    <source>
        <strain evidence="4">ATCC 30864</strain>
    </source>
</reference>
<protein>
    <recommendedName>
        <fullName evidence="2">UDENN domain-containing protein</fullName>
    </recommendedName>
</protein>
<dbReference type="SMART" id="SM00800">
    <property type="entry name" value="uDENN"/>
    <property type="match status" value="1"/>
</dbReference>
<dbReference type="InterPro" id="IPR037516">
    <property type="entry name" value="Tripartite_DENN"/>
</dbReference>
<organism evidence="3 4">
    <name type="scientific">Capsaspora owczarzaki (strain ATCC 30864)</name>
    <dbReference type="NCBI Taxonomy" id="595528"/>
    <lineage>
        <taxon>Eukaryota</taxon>
        <taxon>Filasterea</taxon>
        <taxon>Capsaspora</taxon>
    </lineage>
</organism>
<name>A0A0D2X1S0_CAPO3</name>
<accession>A0A0D2X1S0</accession>
<feature type="compositionally biased region" description="Polar residues" evidence="1">
    <location>
        <begin position="433"/>
        <end position="444"/>
    </location>
</feature>
<dbReference type="PROSITE" id="PS50211">
    <property type="entry name" value="DENN"/>
    <property type="match status" value="1"/>
</dbReference>
<dbReference type="Pfam" id="PF03455">
    <property type="entry name" value="dDENN"/>
    <property type="match status" value="1"/>
</dbReference>
<feature type="domain" description="UDENN" evidence="2">
    <location>
        <begin position="602"/>
        <end position="999"/>
    </location>
</feature>
<evidence type="ECO:0000313" key="4">
    <source>
        <dbReference type="Proteomes" id="UP000008743"/>
    </source>
</evidence>
<sequence length="1054" mass="112301">MFVLQWLRQERCQHSRREEHQAARLLTAHRGAGVKTTTPAAAISGVPRSQTTSVAARLTAKPMSQPTVLPALPPSRTTGRRFTSAVDHINDADPAGHGGSRKQLISGGNTSFKPRSKTIDSTPTPSSTSSPVSNSTPVNGTSANGTPVNGTPYSNTTPAESPVTTPSWANNAPSATQIFTAALSSPQAQLPTQTAISSPQSASAINAEAIHPPARRVPSAPVQTSVASKGAAPSKPLPGLISGGDPSTRRPHVAFSTEPSSANGASVKPAAAAANDAIVSSGLSRVETDNIYRPRTRTFSASDNKQESSSHGDSETVIAPPPRSYRQRAMTAESAPAPPAWVMNSANSAESVFDEDLKGHDSPSSRKVAFAVPSTNPSAPPRPLAKSFSVVPQSAPVVPPALPPKPKIMQRSASAAAEDLLSVSDDSAEASPTKVSTSGFSLDQQAAALRRAKADSQSQASSRSASFRSLPPGASLNRPPAPPPQDSSHGISLPQNLRTSQLPVAKPQPAPRRPPPAMLPSRPKRPLPVPGTAPPSHPLPPAPTAAPSNLPQPVSAAHQPLANPPAQATFHPSSHPSSPPSTNGLHAPRSRVQQYAGDQLFDFAVVVALQPASGSDSSSSNRCGLVAKIARHIPDDLDELTRSQIGAVPQFCFPDVEEWDYRSSYASETFSFVLTDGEGHKRFAYCRRLLPPGNGPRLAEVYCLISPIGCFSLFEAILNVVDERRRVSLHAVDAFLRVVSTAAFPQPGQALVITTDNVTGDGEEEFTLCPPGDLARLEQVHYTPLFDALGITGVLQVFAALTLERRVLFCASSLTTLSACVHAATALLYPFSWQNVYIPVLPHALLDFVCSPMPFVIGILSSCKPLLQTMPMESEVLIVDLDSGKFLAQVGDETQLLPANQLVLLKRHLVSALSTGIKGSPSNAQERDQMIGSAFLRFFVDVLRSYRRCLRKKADTFIFDKRTFLSTAPRTDVPFLTRFLESQMFDVFIAEREDTISALALSDGVFEKRLSQIDGADSIFDEHIKQMQSVARAPLSDVRGRLQTLTSRVSVRRK</sequence>